<feature type="region of interest" description="Disordered" evidence="1">
    <location>
        <begin position="59"/>
        <end position="87"/>
    </location>
</feature>
<feature type="compositionally biased region" description="Basic and acidic residues" evidence="1">
    <location>
        <begin position="325"/>
        <end position="334"/>
    </location>
</feature>
<feature type="region of interest" description="Disordered" evidence="1">
    <location>
        <begin position="99"/>
        <end position="118"/>
    </location>
</feature>
<proteinExistence type="predicted"/>
<name>A0A5S6R252_TRIMR</name>
<feature type="compositionally biased region" description="Polar residues" evidence="1">
    <location>
        <begin position="109"/>
        <end position="118"/>
    </location>
</feature>
<reference evidence="2" key="1">
    <citation type="submission" date="2013-11" db="EMBL/GenBank/DDBJ databases">
        <authorList>
            <person name="Aslett M."/>
        </authorList>
    </citation>
    <scope>NUCLEOTIDE SEQUENCE [LARGE SCALE GENOMIC DNA]</scope>
    <source>
        <strain evidence="2">Edinburgh</strain>
    </source>
</reference>
<reference evidence="3" key="3">
    <citation type="submission" date="2019-12" db="UniProtKB">
        <authorList>
            <consortium name="WormBaseParasite"/>
        </authorList>
    </citation>
    <scope>IDENTIFICATION</scope>
</reference>
<feature type="compositionally biased region" description="Basic and acidic residues" evidence="1">
    <location>
        <begin position="99"/>
        <end position="108"/>
    </location>
</feature>
<organism evidence="2 3">
    <name type="scientific">Trichuris muris</name>
    <name type="common">Mouse whipworm</name>
    <dbReference type="NCBI Taxonomy" id="70415"/>
    <lineage>
        <taxon>Eukaryota</taxon>
        <taxon>Metazoa</taxon>
        <taxon>Ecdysozoa</taxon>
        <taxon>Nematoda</taxon>
        <taxon>Enoplea</taxon>
        <taxon>Dorylaimia</taxon>
        <taxon>Trichinellida</taxon>
        <taxon>Trichuridae</taxon>
        <taxon>Trichuris</taxon>
    </lineage>
</organism>
<dbReference type="WBParaSite" id="TMUE_3000013560.1">
    <property type="protein sequence ID" value="TMUE_3000013560.1"/>
    <property type="gene ID" value="WBGene00286165"/>
</dbReference>
<accession>A0A5S6R252</accession>
<dbReference type="AlphaFoldDB" id="A0A5S6R252"/>
<evidence type="ECO:0000313" key="2">
    <source>
        <dbReference type="Proteomes" id="UP000046395"/>
    </source>
</evidence>
<feature type="region of interest" description="Disordered" evidence="1">
    <location>
        <begin position="309"/>
        <end position="350"/>
    </location>
</feature>
<evidence type="ECO:0000313" key="4">
    <source>
        <dbReference type="WBParaSite" id="TMUE_3000013560.2"/>
    </source>
</evidence>
<keyword evidence="2" id="KW-1185">Reference proteome</keyword>
<reference evidence="2" key="2">
    <citation type="submission" date="2014-03" db="EMBL/GenBank/DDBJ databases">
        <title>The whipworm genome and dual-species transcriptomics of an intimate host-pathogen interaction.</title>
        <authorList>
            <person name="Foth B.J."/>
            <person name="Tsai I.J."/>
            <person name="Reid A.J."/>
            <person name="Bancroft A.J."/>
            <person name="Nichol S."/>
            <person name="Tracey A."/>
            <person name="Holroyd N."/>
            <person name="Cotton J.A."/>
            <person name="Stanley E.J."/>
            <person name="Zarowiecki M."/>
            <person name="Liu J.Z."/>
            <person name="Huckvale T."/>
            <person name="Cooper P.J."/>
            <person name="Grencis R.K."/>
            <person name="Berriman M."/>
        </authorList>
    </citation>
    <scope>NUCLEOTIDE SEQUENCE [LARGE SCALE GENOMIC DNA]</scope>
    <source>
        <strain evidence="2">Edinburgh</strain>
    </source>
</reference>
<dbReference type="WBParaSite" id="TMUE_3000013560.2">
    <property type="protein sequence ID" value="TMUE_3000013560.2"/>
    <property type="gene ID" value="WBGene00286165"/>
</dbReference>
<feature type="compositionally biased region" description="Polar residues" evidence="1">
    <location>
        <begin position="61"/>
        <end position="71"/>
    </location>
</feature>
<dbReference type="STRING" id="70415.A0A5S6R252"/>
<evidence type="ECO:0000256" key="1">
    <source>
        <dbReference type="SAM" id="MobiDB-lite"/>
    </source>
</evidence>
<protein>
    <submittedName>
        <fullName evidence="3 4">Uncharacterized protein</fullName>
    </submittedName>
</protein>
<sequence length="430" mass="46779">MNSRKDRFGSISSETALLLNYEIPAACNAQPGDSKPSANSSSLLDEVFEALQQANLGFVDDQSSVQSTSKASTDKEPSSVHESSSPVEICCSERRHLIERTSSEKEEYPSSSISIDPNEITTAAEQQQSKLKPLSHRDSKMLDELTSLAVEMADKAMREQNEALRNLANGNSPEGATTKCLYSSLSSPLGGKKKLYESLLRFKGETEVGGERPSFCSRLPPEGEVKLSAESEKAYKSMVEEGLLCSTSENATAETTAKGCQQQTSVDATIEEEPENSLHMLRDDGAAVLRLLRASGRKPPCVPKAMATSFRADNRKATPPPVPPRFKEGRRSAEDIPSCDGPKKAPPPVPPKVQTVGKANVSALKSQFENCQQKKDNSSSDCLMTRSVIVESSVDRRPADLHFTMEGVDKYELLDFVLSSLPNENRLGQS</sequence>
<evidence type="ECO:0000313" key="3">
    <source>
        <dbReference type="WBParaSite" id="TMUE_3000013560.1"/>
    </source>
</evidence>
<dbReference type="Proteomes" id="UP000046395">
    <property type="component" value="Unassembled WGS sequence"/>
</dbReference>